<dbReference type="GO" id="GO:0006355">
    <property type="term" value="P:regulation of DNA-templated transcription"/>
    <property type="evidence" value="ECO:0007669"/>
    <property type="project" value="UniProtKB-ARBA"/>
</dbReference>
<dbReference type="InterPro" id="IPR001647">
    <property type="entry name" value="HTH_TetR"/>
</dbReference>
<evidence type="ECO:0000256" key="2">
    <source>
        <dbReference type="PROSITE-ProRule" id="PRU00335"/>
    </source>
</evidence>
<proteinExistence type="predicted"/>
<dbReference type="RefSeq" id="WP_160496418.1">
    <property type="nucleotide sequence ID" value="NZ_WUBI01000001.1"/>
</dbReference>
<dbReference type="PROSITE" id="PS01081">
    <property type="entry name" value="HTH_TETR_1"/>
    <property type="match status" value="1"/>
</dbReference>
<keyword evidence="1 2" id="KW-0238">DNA-binding</keyword>
<evidence type="ECO:0000259" key="3">
    <source>
        <dbReference type="PROSITE" id="PS50977"/>
    </source>
</evidence>
<dbReference type="PANTHER" id="PTHR30328">
    <property type="entry name" value="TRANSCRIPTIONAL REPRESSOR"/>
    <property type="match status" value="1"/>
</dbReference>
<evidence type="ECO:0000313" key="5">
    <source>
        <dbReference type="Proteomes" id="UP000460318"/>
    </source>
</evidence>
<sequence length="201" mass="23183">MNNKDEVKDKDVKAVILQAAKKLFALKGFEGTTVRQICEEAGVSLALVSYHFGGKDNVFYALFEPLRQYFAKMNYELADPVSDLRTFIERFVEYRYEERHLISILQQELMMKSPRVEKLTYAIFPTWEHLRLILKAGMDLGFIRFPSLEFAVNFTMGTIISSMLDPYLNPMENQENVSSQQAASLTVQFIFNGLGIDNHYI</sequence>
<dbReference type="Pfam" id="PF00440">
    <property type="entry name" value="TetR_N"/>
    <property type="match status" value="1"/>
</dbReference>
<protein>
    <submittedName>
        <fullName evidence="4">TetR family transcriptional regulator</fullName>
    </submittedName>
</protein>
<keyword evidence="5" id="KW-1185">Reference proteome</keyword>
<dbReference type="PRINTS" id="PR00455">
    <property type="entry name" value="HTHTETR"/>
</dbReference>
<dbReference type="InterPro" id="IPR050109">
    <property type="entry name" value="HTH-type_TetR-like_transc_reg"/>
</dbReference>
<dbReference type="SUPFAM" id="SSF48498">
    <property type="entry name" value="Tetracyclin repressor-like, C-terminal domain"/>
    <property type="match status" value="1"/>
</dbReference>
<feature type="domain" description="HTH tetR-type" evidence="3">
    <location>
        <begin position="10"/>
        <end position="70"/>
    </location>
</feature>
<dbReference type="Proteomes" id="UP000460318">
    <property type="component" value="Unassembled WGS sequence"/>
</dbReference>
<dbReference type="InterPro" id="IPR036271">
    <property type="entry name" value="Tet_transcr_reg_TetR-rel_C_sf"/>
</dbReference>
<gene>
    <name evidence="4" type="ORF">GRF59_04360</name>
</gene>
<evidence type="ECO:0000313" key="4">
    <source>
        <dbReference type="EMBL" id="MWV42852.1"/>
    </source>
</evidence>
<comment type="caution">
    <text evidence="4">The sequence shown here is derived from an EMBL/GenBank/DDBJ whole genome shotgun (WGS) entry which is preliminary data.</text>
</comment>
<dbReference type="EMBL" id="WUBI01000001">
    <property type="protein sequence ID" value="MWV42852.1"/>
    <property type="molecule type" value="Genomic_DNA"/>
</dbReference>
<dbReference type="Gene3D" id="1.10.357.10">
    <property type="entry name" value="Tetracycline Repressor, domain 2"/>
    <property type="match status" value="1"/>
</dbReference>
<dbReference type="Gene3D" id="1.10.10.60">
    <property type="entry name" value="Homeodomain-like"/>
    <property type="match status" value="1"/>
</dbReference>
<organism evidence="4 5">
    <name type="scientific">Paenibacillus dendrobii</name>
    <dbReference type="NCBI Taxonomy" id="2691084"/>
    <lineage>
        <taxon>Bacteria</taxon>
        <taxon>Bacillati</taxon>
        <taxon>Bacillota</taxon>
        <taxon>Bacilli</taxon>
        <taxon>Bacillales</taxon>
        <taxon>Paenibacillaceae</taxon>
        <taxon>Paenibacillus</taxon>
    </lineage>
</organism>
<dbReference type="InterPro" id="IPR023772">
    <property type="entry name" value="DNA-bd_HTH_TetR-type_CS"/>
</dbReference>
<dbReference type="PANTHER" id="PTHR30328:SF54">
    <property type="entry name" value="HTH-TYPE TRANSCRIPTIONAL REPRESSOR SCO4008"/>
    <property type="match status" value="1"/>
</dbReference>
<feature type="DNA-binding region" description="H-T-H motif" evidence="2">
    <location>
        <begin position="33"/>
        <end position="52"/>
    </location>
</feature>
<name>A0A7X3IFB3_9BACL</name>
<dbReference type="SUPFAM" id="SSF46689">
    <property type="entry name" value="Homeodomain-like"/>
    <property type="match status" value="1"/>
</dbReference>
<dbReference type="AlphaFoldDB" id="A0A7X3IFB3"/>
<reference evidence="4 5" key="1">
    <citation type="submission" date="2019-12" db="EMBL/GenBank/DDBJ databases">
        <title>Paenibacillus sp. nov., an endophytic bacterium isolated from the stem of Dendrobium.</title>
        <authorList>
            <person name="Zhao R."/>
        </authorList>
    </citation>
    <scope>NUCLEOTIDE SEQUENCE [LARGE SCALE GENOMIC DNA]</scope>
    <source>
        <strain evidence="4 5">HJL G12</strain>
    </source>
</reference>
<dbReference type="InterPro" id="IPR009057">
    <property type="entry name" value="Homeodomain-like_sf"/>
</dbReference>
<evidence type="ECO:0000256" key="1">
    <source>
        <dbReference type="ARBA" id="ARBA00023125"/>
    </source>
</evidence>
<accession>A0A7X3IFB3</accession>
<dbReference type="GO" id="GO:0003677">
    <property type="term" value="F:DNA binding"/>
    <property type="evidence" value="ECO:0007669"/>
    <property type="project" value="UniProtKB-UniRule"/>
</dbReference>
<dbReference type="PROSITE" id="PS50977">
    <property type="entry name" value="HTH_TETR_2"/>
    <property type="match status" value="1"/>
</dbReference>